<keyword evidence="3" id="KW-0472">Membrane</keyword>
<dbReference type="GO" id="GO:0031201">
    <property type="term" value="C:SNARE complex"/>
    <property type="evidence" value="ECO:0007669"/>
    <property type="project" value="TreeGrafter"/>
</dbReference>
<dbReference type="InterPro" id="IPR010989">
    <property type="entry name" value="SNARE"/>
</dbReference>
<accession>R0KXW7</accession>
<organism evidence="5 6">
    <name type="scientific">Nosema bombycis (strain CQ1 / CVCC 102059)</name>
    <name type="common">Microsporidian parasite</name>
    <name type="synonym">Pebrine of silkworm</name>
    <dbReference type="NCBI Taxonomy" id="578461"/>
    <lineage>
        <taxon>Eukaryota</taxon>
        <taxon>Fungi</taxon>
        <taxon>Fungi incertae sedis</taxon>
        <taxon>Microsporidia</taxon>
        <taxon>Nosematidae</taxon>
        <taxon>Nosema</taxon>
    </lineage>
</organism>
<keyword evidence="3" id="KW-1133">Transmembrane helix</keyword>
<dbReference type="InterPro" id="IPR000727">
    <property type="entry name" value="T_SNARE_dom"/>
</dbReference>
<feature type="transmembrane region" description="Helical" evidence="3">
    <location>
        <begin position="242"/>
        <end position="260"/>
    </location>
</feature>
<evidence type="ECO:0000313" key="6">
    <source>
        <dbReference type="Proteomes" id="UP000016927"/>
    </source>
</evidence>
<keyword evidence="3" id="KW-0812">Transmembrane</keyword>
<comment type="similarity">
    <text evidence="2">Belongs to the syntaxin family.</text>
</comment>
<dbReference type="HOGENOM" id="CLU_082505_0_0_1"/>
<dbReference type="GO" id="GO:0006887">
    <property type="term" value="P:exocytosis"/>
    <property type="evidence" value="ECO:0007669"/>
    <property type="project" value="TreeGrafter"/>
</dbReference>
<dbReference type="PROSITE" id="PS00914">
    <property type="entry name" value="SYNTAXIN"/>
    <property type="match status" value="1"/>
</dbReference>
<evidence type="ECO:0000256" key="1">
    <source>
        <dbReference type="ARBA" id="ARBA00004211"/>
    </source>
</evidence>
<dbReference type="Proteomes" id="UP000016927">
    <property type="component" value="Unassembled WGS sequence"/>
</dbReference>
<name>R0KXW7_NOSB1</name>
<evidence type="ECO:0000313" key="5">
    <source>
        <dbReference type="EMBL" id="EOB15057.1"/>
    </source>
</evidence>
<dbReference type="GO" id="GO:0005484">
    <property type="term" value="F:SNAP receptor activity"/>
    <property type="evidence" value="ECO:0007669"/>
    <property type="project" value="InterPro"/>
</dbReference>
<gene>
    <name evidence="5" type="ORF">NBO_10g0047</name>
</gene>
<dbReference type="GO" id="GO:0048278">
    <property type="term" value="P:vesicle docking"/>
    <property type="evidence" value="ECO:0007669"/>
    <property type="project" value="TreeGrafter"/>
</dbReference>
<sequence length="271" mass="30906">MMREFLVSSKKFFEDVKTLDSYTKSFEHLNSRLNNSILNEKDEKSIHNQIEVVNKRFKSLSYSLNEKINVSTDQIEQMENKNDNFEYKTLKIHLHAQTKALTAAVNKYRDAQFKHKAEEEEKFKLQYIIAKPGADEDEINESISGDQSDAKLASAFALGSNSAQGILEEAEKRKTNIKKIGEMIQELIEMMRILNEAISKQTDVVDKIAENLITAEENTAAANVDLTQALDYQIRATRIKRIIGTCVVVVVIIAILYVILKLNIFGTKRNE</sequence>
<dbReference type="PROSITE" id="PS50192">
    <property type="entry name" value="T_SNARE"/>
    <property type="match status" value="1"/>
</dbReference>
<dbReference type="GO" id="GO:0006886">
    <property type="term" value="P:intracellular protein transport"/>
    <property type="evidence" value="ECO:0007669"/>
    <property type="project" value="InterPro"/>
</dbReference>
<proteinExistence type="inferred from homology"/>
<dbReference type="AlphaFoldDB" id="R0KXW7"/>
<protein>
    <submittedName>
        <fullName evidence="5">Syntaxin-like protein</fullName>
    </submittedName>
</protein>
<dbReference type="GO" id="GO:0000149">
    <property type="term" value="F:SNARE binding"/>
    <property type="evidence" value="ECO:0007669"/>
    <property type="project" value="TreeGrafter"/>
</dbReference>
<dbReference type="SUPFAM" id="SSF47661">
    <property type="entry name" value="t-snare proteins"/>
    <property type="match status" value="1"/>
</dbReference>
<dbReference type="OrthoDB" id="10255013at2759"/>
<reference evidence="5 6" key="1">
    <citation type="journal article" date="2013" name="BMC Genomics">
        <title>Comparative genomics of parasitic silkworm microsporidia reveal an association between genome expansion and host adaptation.</title>
        <authorList>
            <person name="Pan G."/>
            <person name="Xu J."/>
            <person name="Li T."/>
            <person name="Xia Q."/>
            <person name="Liu S.L."/>
            <person name="Zhang G."/>
            <person name="Li S."/>
            <person name="Li C."/>
            <person name="Liu H."/>
            <person name="Yang L."/>
            <person name="Liu T."/>
            <person name="Zhang X."/>
            <person name="Wu Z."/>
            <person name="Fan W."/>
            <person name="Dang X."/>
            <person name="Xiang H."/>
            <person name="Tao M."/>
            <person name="Li Y."/>
            <person name="Hu J."/>
            <person name="Li Z."/>
            <person name="Lin L."/>
            <person name="Luo J."/>
            <person name="Geng L."/>
            <person name="Wang L."/>
            <person name="Long M."/>
            <person name="Wan Y."/>
            <person name="He N."/>
            <person name="Zhang Z."/>
            <person name="Lu C."/>
            <person name="Keeling P.J."/>
            <person name="Wang J."/>
            <person name="Xiang Z."/>
            <person name="Zhou Z."/>
        </authorList>
    </citation>
    <scope>NUCLEOTIDE SEQUENCE [LARGE SCALE GENOMIC DNA]</scope>
    <source>
        <strain evidence="6">CQ1 / CVCC 102059</strain>
    </source>
</reference>
<dbReference type="GO" id="GO:0005886">
    <property type="term" value="C:plasma membrane"/>
    <property type="evidence" value="ECO:0007669"/>
    <property type="project" value="TreeGrafter"/>
</dbReference>
<evidence type="ECO:0000256" key="3">
    <source>
        <dbReference type="SAM" id="Phobius"/>
    </source>
</evidence>
<dbReference type="InterPro" id="IPR045242">
    <property type="entry name" value="Syntaxin"/>
</dbReference>
<dbReference type="Gene3D" id="1.20.5.110">
    <property type="match status" value="1"/>
</dbReference>
<dbReference type="PANTHER" id="PTHR19957">
    <property type="entry name" value="SYNTAXIN"/>
    <property type="match status" value="1"/>
</dbReference>
<dbReference type="SMART" id="SM00397">
    <property type="entry name" value="t_SNARE"/>
    <property type="match status" value="1"/>
</dbReference>
<comment type="subcellular location">
    <subcellularLocation>
        <location evidence="1">Membrane</location>
        <topology evidence="1">Single-pass type IV membrane protein</topology>
    </subcellularLocation>
</comment>
<dbReference type="STRING" id="578461.R0KXW7"/>
<dbReference type="GO" id="GO:0012505">
    <property type="term" value="C:endomembrane system"/>
    <property type="evidence" value="ECO:0007669"/>
    <property type="project" value="TreeGrafter"/>
</dbReference>
<dbReference type="GO" id="GO:0006906">
    <property type="term" value="P:vesicle fusion"/>
    <property type="evidence" value="ECO:0007669"/>
    <property type="project" value="TreeGrafter"/>
</dbReference>
<evidence type="ECO:0000256" key="2">
    <source>
        <dbReference type="ARBA" id="ARBA00009063"/>
    </source>
</evidence>
<dbReference type="OMA" id="VLHASHY"/>
<dbReference type="InterPro" id="IPR006012">
    <property type="entry name" value="Syntaxin/epimorphin_CS"/>
</dbReference>
<keyword evidence="6" id="KW-1185">Reference proteome</keyword>
<feature type="domain" description="T-SNARE coiled-coil homology" evidence="4">
    <location>
        <begin position="167"/>
        <end position="229"/>
    </location>
</feature>
<dbReference type="PANTHER" id="PTHR19957:SF307">
    <property type="entry name" value="PROTEIN SSO1-RELATED"/>
    <property type="match status" value="1"/>
</dbReference>
<dbReference type="EMBL" id="KB908918">
    <property type="protein sequence ID" value="EOB15057.1"/>
    <property type="molecule type" value="Genomic_DNA"/>
</dbReference>
<evidence type="ECO:0000259" key="4">
    <source>
        <dbReference type="PROSITE" id="PS50192"/>
    </source>
</evidence>
<dbReference type="Gene3D" id="1.20.58.70">
    <property type="match status" value="1"/>
</dbReference>
<dbReference type="VEuPathDB" id="MicrosporidiaDB:NBO_10g0047"/>